<gene>
    <name evidence="2" type="ORF">GCM10008933_33310</name>
</gene>
<name>A0ABN0YLU6_9BACL</name>
<protein>
    <recommendedName>
        <fullName evidence="4">DUF4367 domain-containing protein</fullName>
    </recommendedName>
</protein>
<feature type="transmembrane region" description="Helical" evidence="1">
    <location>
        <begin position="46"/>
        <end position="66"/>
    </location>
</feature>
<dbReference type="EMBL" id="BAAACX010000015">
    <property type="protein sequence ID" value="GAA0400075.1"/>
    <property type="molecule type" value="Genomic_DNA"/>
</dbReference>
<accession>A0ABN0YLU6</accession>
<keyword evidence="1" id="KW-0812">Transmembrane</keyword>
<comment type="caution">
    <text evidence="2">The sequence shown here is derived from an EMBL/GenBank/DDBJ whole genome shotgun (WGS) entry which is preliminary data.</text>
</comment>
<reference evidence="2 3" key="1">
    <citation type="journal article" date="2019" name="Int. J. Syst. Evol. Microbiol.">
        <title>The Global Catalogue of Microorganisms (GCM) 10K type strain sequencing project: providing services to taxonomists for standard genome sequencing and annotation.</title>
        <authorList>
            <consortium name="The Broad Institute Genomics Platform"/>
            <consortium name="The Broad Institute Genome Sequencing Center for Infectious Disease"/>
            <person name="Wu L."/>
            <person name="Ma J."/>
        </authorList>
    </citation>
    <scope>NUCLEOTIDE SEQUENCE [LARGE SCALE GENOMIC DNA]</scope>
    <source>
        <strain evidence="2 3">JCM 12774</strain>
    </source>
</reference>
<proteinExistence type="predicted"/>
<keyword evidence="1" id="KW-1133">Transmembrane helix</keyword>
<keyword evidence="3" id="KW-1185">Reference proteome</keyword>
<evidence type="ECO:0008006" key="4">
    <source>
        <dbReference type="Google" id="ProtNLM"/>
    </source>
</evidence>
<evidence type="ECO:0000313" key="2">
    <source>
        <dbReference type="EMBL" id="GAA0400075.1"/>
    </source>
</evidence>
<organism evidence="2 3">
    <name type="scientific">Paenibacillus motobuensis</name>
    <dbReference type="NCBI Taxonomy" id="295324"/>
    <lineage>
        <taxon>Bacteria</taxon>
        <taxon>Bacillati</taxon>
        <taxon>Bacillota</taxon>
        <taxon>Bacilli</taxon>
        <taxon>Bacillales</taxon>
        <taxon>Paenibacillaceae</taxon>
        <taxon>Paenibacillus</taxon>
    </lineage>
</organism>
<dbReference type="Proteomes" id="UP001500340">
    <property type="component" value="Unassembled WGS sequence"/>
</dbReference>
<sequence length="313" mass="34922">MEHDNHQDLKTIFYNVKIPEADVTRSVMNKLEEDQMNKRVKFIAKYKVSTLVALGTLLIASSAFAATHLNTLSNSKGDVVYEQKKFEDSVIPGNTKEKQIRSLKAYGLGQDLLQPDQAAAIYMAGDNSEGELHIVRGSGFGFSDAASLRNELKGSGAHIFDKLQDKYDFVGSSLRYSPNELTDQERSVLTDQLAEEARDSQQEYAMELLDVSKEAWSMIATYKGEGQTILVQPIRTNEKVTVHLAEESPAETIMVDGSEMLYSTYESGSQGIRFIYNIPNSDFHINYYIEATKGVAKDDLLTIAKAYLQKSSD</sequence>
<keyword evidence="1" id="KW-0472">Membrane</keyword>
<evidence type="ECO:0000256" key="1">
    <source>
        <dbReference type="SAM" id="Phobius"/>
    </source>
</evidence>
<evidence type="ECO:0000313" key="3">
    <source>
        <dbReference type="Proteomes" id="UP001500340"/>
    </source>
</evidence>